<dbReference type="InterPro" id="IPR029021">
    <property type="entry name" value="Prot-tyrosine_phosphatase-like"/>
</dbReference>
<dbReference type="Gene3D" id="3.90.190.10">
    <property type="entry name" value="Protein tyrosine phosphatase superfamily"/>
    <property type="match status" value="1"/>
</dbReference>
<organism evidence="1 2">
    <name type="scientific">Metarhizium anisopliae BRIP 53293</name>
    <dbReference type="NCBI Taxonomy" id="1291518"/>
    <lineage>
        <taxon>Eukaryota</taxon>
        <taxon>Fungi</taxon>
        <taxon>Dikarya</taxon>
        <taxon>Ascomycota</taxon>
        <taxon>Pezizomycotina</taxon>
        <taxon>Sordariomycetes</taxon>
        <taxon>Hypocreomycetidae</taxon>
        <taxon>Hypocreales</taxon>
        <taxon>Clavicipitaceae</taxon>
        <taxon>Metarhizium</taxon>
    </lineage>
</organism>
<gene>
    <name evidence="1" type="ORF">H634G_02164</name>
</gene>
<evidence type="ECO:0000313" key="1">
    <source>
        <dbReference type="EMBL" id="KJK82558.1"/>
    </source>
</evidence>
<dbReference type="AlphaFoldDB" id="A0A0D9P8U0"/>
<dbReference type="EMBL" id="KE384723">
    <property type="protein sequence ID" value="KJK82558.1"/>
    <property type="molecule type" value="Genomic_DNA"/>
</dbReference>
<evidence type="ECO:0000313" key="2">
    <source>
        <dbReference type="Proteomes" id="UP000054544"/>
    </source>
</evidence>
<keyword evidence="2" id="KW-1185">Reference proteome</keyword>
<accession>A0A0D9P8U0</accession>
<dbReference type="SUPFAM" id="SSF52799">
    <property type="entry name" value="(Phosphotyrosine protein) phosphatases II"/>
    <property type="match status" value="1"/>
</dbReference>
<proteinExistence type="predicted"/>
<dbReference type="OrthoDB" id="449382at2759"/>
<dbReference type="GO" id="GO:0004721">
    <property type="term" value="F:phosphoprotein phosphatase activity"/>
    <property type="evidence" value="ECO:0007669"/>
    <property type="project" value="InterPro"/>
</dbReference>
<name>A0A0D9P8U0_METAN</name>
<dbReference type="Proteomes" id="UP000054544">
    <property type="component" value="Unassembled WGS sequence"/>
</dbReference>
<reference evidence="2" key="1">
    <citation type="journal article" date="2014" name="BMC Genomics">
        <title>The genome sequence of the biocontrol fungus Metarhizium anisopliae and comparative genomics of Metarhizium species.</title>
        <authorList>
            <person name="Pattemore J.A."/>
            <person name="Hane J.K."/>
            <person name="Williams A.H."/>
            <person name="Wilson B.A."/>
            <person name="Stodart B.J."/>
            <person name="Ash G.J."/>
        </authorList>
    </citation>
    <scope>NUCLEOTIDE SEQUENCE [LARGE SCALE GENOMIC DNA]</scope>
    <source>
        <strain evidence="2">BRIP 53293</strain>
    </source>
</reference>
<sequence>MLSSRPESMLATLKVMREEYGSVEEYVLNECRVSPDEIERLRRNFIVEPQNGVVLDAERAVL</sequence>
<dbReference type="Pfam" id="PF13350">
    <property type="entry name" value="Y_phosphatase3"/>
    <property type="match status" value="1"/>
</dbReference>
<dbReference type="InterPro" id="IPR026893">
    <property type="entry name" value="Tyr/Ser_Pase_IphP-type"/>
</dbReference>
<protein>
    <submittedName>
        <fullName evidence="1">Uncharacterized protein</fullName>
    </submittedName>
</protein>